<keyword evidence="10 13" id="KW-0456">Lyase</keyword>
<dbReference type="GO" id="GO:0009088">
    <property type="term" value="P:threonine biosynthetic process"/>
    <property type="evidence" value="ECO:0007669"/>
    <property type="project" value="UniProtKB-UniRule"/>
</dbReference>
<dbReference type="GO" id="GO:0004794">
    <property type="term" value="F:threonine deaminase activity"/>
    <property type="evidence" value="ECO:0007669"/>
    <property type="project" value="TreeGrafter"/>
</dbReference>
<feature type="binding site" evidence="14">
    <location>
        <position position="87"/>
    </location>
    <ligand>
        <name>pyridoxal 5'-phosphate</name>
        <dbReference type="ChEBI" id="CHEBI:597326"/>
    </ligand>
</feature>
<dbReference type="PANTHER" id="PTHR48078">
    <property type="entry name" value="THREONINE DEHYDRATASE, MITOCHONDRIAL-RELATED"/>
    <property type="match status" value="1"/>
</dbReference>
<comment type="pathway">
    <text evidence="3 13">Amino-acid biosynthesis; L-threonine biosynthesis; L-threonine from L-aspartate: step 5/5.</text>
</comment>
<dbReference type="GO" id="GO:0006565">
    <property type="term" value="P:L-serine catabolic process"/>
    <property type="evidence" value="ECO:0007669"/>
    <property type="project" value="TreeGrafter"/>
</dbReference>
<organism evidence="17 18">
    <name type="scientific">Macrococcoides canis</name>
    <dbReference type="NCBI Taxonomy" id="1855823"/>
    <lineage>
        <taxon>Bacteria</taxon>
        <taxon>Bacillati</taxon>
        <taxon>Bacillota</taxon>
        <taxon>Bacilli</taxon>
        <taxon>Bacillales</taxon>
        <taxon>Staphylococcaceae</taxon>
        <taxon>Macrococcoides</taxon>
    </lineage>
</organism>
<dbReference type="UniPathway" id="UPA00050">
    <property type="reaction ID" value="UER00065"/>
</dbReference>
<keyword evidence="9 13" id="KW-0663">Pyridoxal phosphate</keyword>
<dbReference type="EMBL" id="CP021059">
    <property type="protein sequence ID" value="ARQ06791.1"/>
    <property type="molecule type" value="Genomic_DNA"/>
</dbReference>
<dbReference type="PROSITE" id="PS00165">
    <property type="entry name" value="DEHYDRATASE_SER_THR"/>
    <property type="match status" value="1"/>
</dbReference>
<protein>
    <recommendedName>
        <fullName evidence="6 12">Threonine synthase</fullName>
        <ecNumber evidence="5 12">4.2.3.1</ecNumber>
    </recommendedName>
</protein>
<dbReference type="InterPro" id="IPR000634">
    <property type="entry name" value="Ser/Thr_deHydtase_PyrdxlP-BS"/>
</dbReference>
<dbReference type="PIRSF" id="PIRSF038945">
    <property type="entry name" value="Thr_synthase"/>
    <property type="match status" value="1"/>
</dbReference>
<comment type="cofactor">
    <cofactor evidence="1 13 14">
        <name>pyridoxal 5'-phosphate</name>
        <dbReference type="ChEBI" id="CHEBI:597326"/>
    </cofactor>
</comment>
<dbReference type="Pfam" id="PF00291">
    <property type="entry name" value="PALP"/>
    <property type="match status" value="1"/>
</dbReference>
<evidence type="ECO:0000256" key="13">
    <source>
        <dbReference type="PIRNR" id="PIRNR038945"/>
    </source>
</evidence>
<dbReference type="GO" id="GO:0003941">
    <property type="term" value="F:L-serine ammonia-lyase activity"/>
    <property type="evidence" value="ECO:0007669"/>
    <property type="project" value="TreeGrafter"/>
</dbReference>
<accession>A0A1W7AB24</accession>
<feature type="modified residue" description="N6-(pyridoxal phosphate)lysine" evidence="15">
    <location>
        <position position="61"/>
    </location>
</feature>
<dbReference type="RefSeq" id="WP_086042439.1">
    <property type="nucleotide sequence ID" value="NZ_CBCRZA010000005.1"/>
</dbReference>
<evidence type="ECO:0000256" key="6">
    <source>
        <dbReference type="ARBA" id="ARBA00018679"/>
    </source>
</evidence>
<feature type="binding site" evidence="14">
    <location>
        <begin position="188"/>
        <end position="192"/>
    </location>
    <ligand>
        <name>pyridoxal 5'-phosphate</name>
        <dbReference type="ChEBI" id="CHEBI:597326"/>
    </ligand>
</feature>
<dbReference type="OrthoDB" id="9778118at2"/>
<dbReference type="Gene3D" id="3.40.50.1100">
    <property type="match status" value="2"/>
</dbReference>
<dbReference type="InterPro" id="IPR026260">
    <property type="entry name" value="Thr_Synthase_bac/arc"/>
</dbReference>
<gene>
    <name evidence="17" type="primary">thrC</name>
    <name evidence="17" type="ORF">MCCS_11450</name>
</gene>
<dbReference type="CDD" id="cd01563">
    <property type="entry name" value="Thr-synth_1"/>
    <property type="match status" value="1"/>
</dbReference>
<dbReference type="PANTHER" id="PTHR48078:SF6">
    <property type="entry name" value="L-THREONINE DEHYDRATASE CATABOLIC TDCB"/>
    <property type="match status" value="1"/>
</dbReference>
<name>A0A1W7AB24_9STAP</name>
<dbReference type="KEGG" id="mcak:MCCS_11450"/>
<evidence type="ECO:0000256" key="8">
    <source>
        <dbReference type="ARBA" id="ARBA00022697"/>
    </source>
</evidence>
<comment type="catalytic activity">
    <reaction evidence="11 13">
        <text>O-phospho-L-homoserine + H2O = L-threonine + phosphate</text>
        <dbReference type="Rhea" id="RHEA:10840"/>
        <dbReference type="ChEBI" id="CHEBI:15377"/>
        <dbReference type="ChEBI" id="CHEBI:43474"/>
        <dbReference type="ChEBI" id="CHEBI:57590"/>
        <dbReference type="ChEBI" id="CHEBI:57926"/>
        <dbReference type="EC" id="4.2.3.1"/>
    </reaction>
</comment>
<dbReference type="STRING" id="1855823.MCCS_11450"/>
<evidence type="ECO:0000256" key="14">
    <source>
        <dbReference type="PIRSR" id="PIRSR038945-1"/>
    </source>
</evidence>
<dbReference type="InterPro" id="IPR036052">
    <property type="entry name" value="TrpB-like_PALP_sf"/>
</dbReference>
<dbReference type="FunFam" id="3.40.50.1100:FF:000014">
    <property type="entry name" value="Threonine synthase"/>
    <property type="match status" value="1"/>
</dbReference>
<evidence type="ECO:0000313" key="17">
    <source>
        <dbReference type="EMBL" id="ARQ06791.1"/>
    </source>
</evidence>
<dbReference type="GO" id="GO:0006567">
    <property type="term" value="P:L-threonine catabolic process"/>
    <property type="evidence" value="ECO:0007669"/>
    <property type="project" value="TreeGrafter"/>
</dbReference>
<evidence type="ECO:0000256" key="15">
    <source>
        <dbReference type="PIRSR" id="PIRSR038945-2"/>
    </source>
</evidence>
<feature type="domain" description="Rhodanese" evidence="16">
    <location>
        <begin position="79"/>
        <end position="123"/>
    </location>
</feature>
<evidence type="ECO:0000256" key="10">
    <source>
        <dbReference type="ARBA" id="ARBA00023239"/>
    </source>
</evidence>
<evidence type="ECO:0000313" key="18">
    <source>
        <dbReference type="Proteomes" id="UP000194154"/>
    </source>
</evidence>
<dbReference type="AlphaFoldDB" id="A0A1W7AB24"/>
<evidence type="ECO:0000256" key="9">
    <source>
        <dbReference type="ARBA" id="ARBA00022898"/>
    </source>
</evidence>
<dbReference type="InterPro" id="IPR004450">
    <property type="entry name" value="Thr_synthase-like"/>
</dbReference>
<proteinExistence type="inferred from homology"/>
<keyword evidence="7 13" id="KW-0028">Amino-acid biosynthesis</keyword>
<keyword evidence="18" id="KW-1185">Reference proteome</keyword>
<dbReference type="SUPFAM" id="SSF53686">
    <property type="entry name" value="Tryptophan synthase beta subunit-like PLP-dependent enzymes"/>
    <property type="match status" value="1"/>
</dbReference>
<dbReference type="NCBIfam" id="TIGR00260">
    <property type="entry name" value="thrC"/>
    <property type="match status" value="1"/>
</dbReference>
<reference evidence="17 18" key="1">
    <citation type="journal article" date="2017" name="Int. J. Syst. Evol. Microbiol.">
        <title>Macrococcus canis sp. nov., a skin bacterium associated with infections in dogs.</title>
        <authorList>
            <person name="Gobeli Brawand S."/>
            <person name="Cotting K."/>
            <person name="Gomez-Sanz E."/>
            <person name="Collaud A."/>
            <person name="Thomann A."/>
            <person name="Brodard I."/>
            <person name="Rodriguez-Campos S."/>
            <person name="Strauss C."/>
            <person name="Perreten V."/>
        </authorList>
    </citation>
    <scope>NUCLEOTIDE SEQUENCE [LARGE SCALE GENOMIC DNA]</scope>
    <source>
        <strain evidence="17 18">KM45013</strain>
    </source>
</reference>
<dbReference type="InterPro" id="IPR001926">
    <property type="entry name" value="TrpB-like_PALP"/>
</dbReference>
<dbReference type="InterPro" id="IPR050147">
    <property type="entry name" value="Ser/Thr_Dehydratase"/>
</dbReference>
<feature type="binding site" evidence="14">
    <location>
        <position position="317"/>
    </location>
    <ligand>
        <name>pyridoxal 5'-phosphate</name>
        <dbReference type="ChEBI" id="CHEBI:597326"/>
    </ligand>
</feature>
<evidence type="ECO:0000256" key="7">
    <source>
        <dbReference type="ARBA" id="ARBA00022605"/>
    </source>
</evidence>
<dbReference type="PROSITE" id="PS50206">
    <property type="entry name" value="RHODANESE_3"/>
    <property type="match status" value="1"/>
</dbReference>
<evidence type="ECO:0000256" key="2">
    <source>
        <dbReference type="ARBA" id="ARBA00003648"/>
    </source>
</evidence>
<dbReference type="GO" id="GO:0004795">
    <property type="term" value="F:threonine synthase activity"/>
    <property type="evidence" value="ECO:0007669"/>
    <property type="project" value="UniProtKB-UniRule"/>
</dbReference>
<dbReference type="GeneID" id="35295275"/>
<comment type="function">
    <text evidence="2 13">Catalyzes the gamma-elimination of phosphate from L-phosphohomoserine and the beta-addition of water to produce L-threonine.</text>
</comment>
<sequence length="353" mass="38033">MKRWLGLIEEYKKFLPVSEATPKLTLNEGGTPLLHCAHLSEILENEVYVKYEGANPTGSFKDRGMVMAVAKAKEEGKEIVICASTGNTSASAAAYAARAGMKTIVVIPEGKIAMGKLAQAIVYGADIVSIEGNFDEALKIVRHVAEKRDDIALVNSVNPYRLEGQKTAAFEVIEQLGQVPDILAIPVGNAGNISAYWKGFKEYDASHVVGLPKMYGFQAEGAAPIVKGHVIEQPETIATAIRIGNPASWKLAEAARDESEGLIDAVTDEEILEAYHLITKKEGIFAEPGSNASIAGLLKLKGEGRLPKGQKIVAVLTGNGLKDPQTAIDSIEIKPDVLKNDESEIIRYIEERV</sequence>
<dbReference type="GO" id="GO:0009097">
    <property type="term" value="P:isoleucine biosynthetic process"/>
    <property type="evidence" value="ECO:0007669"/>
    <property type="project" value="TreeGrafter"/>
</dbReference>
<keyword evidence="8 13" id="KW-0791">Threonine biosynthesis</keyword>
<dbReference type="GO" id="GO:0030170">
    <property type="term" value="F:pyridoxal phosphate binding"/>
    <property type="evidence" value="ECO:0007669"/>
    <property type="project" value="InterPro"/>
</dbReference>
<evidence type="ECO:0000256" key="3">
    <source>
        <dbReference type="ARBA" id="ARBA00004979"/>
    </source>
</evidence>
<evidence type="ECO:0000256" key="12">
    <source>
        <dbReference type="NCBIfam" id="TIGR00260"/>
    </source>
</evidence>
<evidence type="ECO:0000256" key="5">
    <source>
        <dbReference type="ARBA" id="ARBA00013028"/>
    </source>
</evidence>
<evidence type="ECO:0000256" key="1">
    <source>
        <dbReference type="ARBA" id="ARBA00001933"/>
    </source>
</evidence>
<dbReference type="EC" id="4.2.3.1" evidence="5 12"/>
<dbReference type="Proteomes" id="UP000194154">
    <property type="component" value="Chromosome"/>
</dbReference>
<evidence type="ECO:0000256" key="11">
    <source>
        <dbReference type="ARBA" id="ARBA00049144"/>
    </source>
</evidence>
<evidence type="ECO:0000259" key="16">
    <source>
        <dbReference type="PROSITE" id="PS50206"/>
    </source>
</evidence>
<evidence type="ECO:0000256" key="4">
    <source>
        <dbReference type="ARBA" id="ARBA00005517"/>
    </source>
</evidence>
<comment type="similarity">
    <text evidence="4 13">Belongs to the threonine synthase family.</text>
</comment>
<dbReference type="InterPro" id="IPR001763">
    <property type="entry name" value="Rhodanese-like_dom"/>
</dbReference>